<sequence>VVDGAPYCMITDFPWLRTLIAADPNSYARCDFEDDESTTIYAPRRKGQLSADICMETIDRGSSQLKGLDLKGH</sequence>
<feature type="non-terminal residue" evidence="1">
    <location>
        <position position="1"/>
    </location>
</feature>
<name>A0ABV0T2F7_9TELE</name>
<gene>
    <name evidence="1" type="primary">FBXO38_3</name>
    <name evidence="1" type="ORF">ILYODFUR_029844</name>
</gene>
<reference evidence="1 2" key="1">
    <citation type="submission" date="2021-06" db="EMBL/GenBank/DDBJ databases">
        <authorList>
            <person name="Palmer J.M."/>
        </authorList>
    </citation>
    <scope>NUCLEOTIDE SEQUENCE [LARGE SCALE GENOMIC DNA]</scope>
    <source>
        <strain evidence="2">if_2019</strain>
        <tissue evidence="1">Muscle</tissue>
    </source>
</reference>
<protein>
    <submittedName>
        <fullName evidence="1">F-box only protein 38</fullName>
    </submittedName>
</protein>
<evidence type="ECO:0000313" key="1">
    <source>
        <dbReference type="EMBL" id="MEQ2226679.1"/>
    </source>
</evidence>
<dbReference type="EMBL" id="JAHRIQ010015901">
    <property type="protein sequence ID" value="MEQ2226679.1"/>
    <property type="molecule type" value="Genomic_DNA"/>
</dbReference>
<organism evidence="1 2">
    <name type="scientific">Ilyodon furcidens</name>
    <name type="common">goldbreast splitfin</name>
    <dbReference type="NCBI Taxonomy" id="33524"/>
    <lineage>
        <taxon>Eukaryota</taxon>
        <taxon>Metazoa</taxon>
        <taxon>Chordata</taxon>
        <taxon>Craniata</taxon>
        <taxon>Vertebrata</taxon>
        <taxon>Euteleostomi</taxon>
        <taxon>Actinopterygii</taxon>
        <taxon>Neopterygii</taxon>
        <taxon>Teleostei</taxon>
        <taxon>Neoteleostei</taxon>
        <taxon>Acanthomorphata</taxon>
        <taxon>Ovalentaria</taxon>
        <taxon>Atherinomorphae</taxon>
        <taxon>Cyprinodontiformes</taxon>
        <taxon>Goodeidae</taxon>
        <taxon>Ilyodon</taxon>
    </lineage>
</organism>
<dbReference type="PANTHER" id="PTHR14753">
    <property type="entry name" value="F-BOX ONLY PROTEIN 38"/>
    <property type="match status" value="1"/>
</dbReference>
<comment type="caution">
    <text evidence="1">The sequence shown here is derived from an EMBL/GenBank/DDBJ whole genome shotgun (WGS) entry which is preliminary data.</text>
</comment>
<dbReference type="Proteomes" id="UP001482620">
    <property type="component" value="Unassembled WGS sequence"/>
</dbReference>
<proteinExistence type="predicted"/>
<dbReference type="PANTHER" id="PTHR14753:SF3">
    <property type="entry name" value="F-BOX ONLY PROTEIN 38"/>
    <property type="match status" value="1"/>
</dbReference>
<keyword evidence="2" id="KW-1185">Reference proteome</keyword>
<accession>A0ABV0T2F7</accession>
<dbReference type="InterPro" id="IPR042354">
    <property type="entry name" value="FBX38"/>
</dbReference>
<evidence type="ECO:0000313" key="2">
    <source>
        <dbReference type="Proteomes" id="UP001482620"/>
    </source>
</evidence>